<name>A0A225VDH4_9STRA</name>
<feature type="domain" description="Retroviral polymerase SH3-like" evidence="2">
    <location>
        <begin position="55"/>
        <end position="113"/>
    </location>
</feature>
<feature type="region of interest" description="Disordered" evidence="1">
    <location>
        <begin position="185"/>
        <end position="247"/>
    </location>
</feature>
<comment type="caution">
    <text evidence="3">The sequence shown here is derived from an EMBL/GenBank/DDBJ whole genome shotgun (WGS) entry which is preliminary data.</text>
</comment>
<protein>
    <submittedName>
        <fullName evidence="3">Polyprotein</fullName>
    </submittedName>
</protein>
<dbReference type="Pfam" id="PF25597">
    <property type="entry name" value="SH3_retrovirus"/>
    <property type="match status" value="1"/>
</dbReference>
<keyword evidence="4" id="KW-1185">Reference proteome</keyword>
<evidence type="ECO:0000313" key="4">
    <source>
        <dbReference type="Proteomes" id="UP000198211"/>
    </source>
</evidence>
<gene>
    <name evidence="3" type="ORF">PHMEG_00025885</name>
</gene>
<accession>A0A225VDH4</accession>
<dbReference type="OrthoDB" id="6782751at2759"/>
<sequence length="302" mass="33754">MHATNMTNLLWGEAVLHTVDKLNLLPNAPLRGKSPHKLIFGSTPVLRHLRTWGLLAHAYVPPETRSTRAKLDTRSTFSLFLGYSMKTTGYKLMDLRTGAVAMRRSGNVHFHEKFTVAQDYMRRLLWNTYQHGAHDLPAEIPVVPITSGLEDRFFPEAGIAPNIPRVQTATNLPAEMELAISPELGGISQPFPASATTSQPAARERAQKQKKRRSTPRLGDSSSDEDRPPSRAVPPAEVRSRSTRRTRNLPEHLRDYVVGSVLNTVADIPIPNTYKQAKASKYWPEWKATMEDGLAPLRDHGT</sequence>
<dbReference type="EMBL" id="NBNE01006102">
    <property type="protein sequence ID" value="OWZ02540.1"/>
    <property type="molecule type" value="Genomic_DNA"/>
</dbReference>
<evidence type="ECO:0000313" key="3">
    <source>
        <dbReference type="EMBL" id="OWZ02540.1"/>
    </source>
</evidence>
<organism evidence="3 4">
    <name type="scientific">Phytophthora megakarya</name>
    <dbReference type="NCBI Taxonomy" id="4795"/>
    <lineage>
        <taxon>Eukaryota</taxon>
        <taxon>Sar</taxon>
        <taxon>Stramenopiles</taxon>
        <taxon>Oomycota</taxon>
        <taxon>Peronosporomycetes</taxon>
        <taxon>Peronosporales</taxon>
        <taxon>Peronosporaceae</taxon>
        <taxon>Phytophthora</taxon>
    </lineage>
</organism>
<dbReference type="STRING" id="4795.A0A225VDH4"/>
<evidence type="ECO:0000259" key="2">
    <source>
        <dbReference type="Pfam" id="PF25597"/>
    </source>
</evidence>
<dbReference type="Proteomes" id="UP000198211">
    <property type="component" value="Unassembled WGS sequence"/>
</dbReference>
<dbReference type="AlphaFoldDB" id="A0A225VDH4"/>
<proteinExistence type="predicted"/>
<reference evidence="4" key="1">
    <citation type="submission" date="2017-03" db="EMBL/GenBank/DDBJ databases">
        <title>Phytopthora megakarya and P. palmivora, two closely related causual agents of cacao black pod achieved similar genome size and gene model numbers by different mechanisms.</title>
        <authorList>
            <person name="Ali S."/>
            <person name="Shao J."/>
            <person name="Larry D.J."/>
            <person name="Kronmiller B."/>
            <person name="Shen D."/>
            <person name="Strem M.D."/>
            <person name="Melnick R.L."/>
            <person name="Guiltinan M.J."/>
            <person name="Tyler B.M."/>
            <person name="Meinhardt L.W."/>
            <person name="Bailey B.A."/>
        </authorList>
    </citation>
    <scope>NUCLEOTIDE SEQUENCE [LARGE SCALE GENOMIC DNA]</scope>
    <source>
        <strain evidence="4">zdho120</strain>
    </source>
</reference>
<evidence type="ECO:0000256" key="1">
    <source>
        <dbReference type="SAM" id="MobiDB-lite"/>
    </source>
</evidence>
<dbReference type="InterPro" id="IPR057670">
    <property type="entry name" value="SH3_retrovirus"/>
</dbReference>